<reference evidence="16" key="1">
    <citation type="submission" date="2017-04" db="EMBL/GenBank/DDBJ databases">
        <title>Function of individual gut microbiota members based on whole genome sequencing of pure cultures obtained from chicken caecum.</title>
        <authorList>
            <person name="Medvecky M."/>
            <person name="Cejkova D."/>
            <person name="Polansky O."/>
            <person name="Karasova D."/>
            <person name="Kubasova T."/>
            <person name="Cizek A."/>
            <person name="Rychlik I."/>
        </authorList>
    </citation>
    <scope>NUCLEOTIDE SEQUENCE [LARGE SCALE GENOMIC DNA]</scope>
    <source>
        <strain evidence="16">An273</strain>
    </source>
</reference>
<keyword evidence="13" id="KW-0170">Cobalt</keyword>
<evidence type="ECO:0000256" key="6">
    <source>
        <dbReference type="ARBA" id="ARBA00009541"/>
    </source>
</evidence>
<feature type="binding site" evidence="10 14">
    <location>
        <position position="13"/>
    </location>
    <ligand>
        <name>substrate</name>
    </ligand>
</feature>
<evidence type="ECO:0000256" key="1">
    <source>
        <dbReference type="ARBA" id="ARBA00001782"/>
    </source>
</evidence>
<evidence type="ECO:0000313" key="16">
    <source>
        <dbReference type="Proteomes" id="UP000196368"/>
    </source>
</evidence>
<dbReference type="Pfam" id="PF00834">
    <property type="entry name" value="Ribul_P_3_epim"/>
    <property type="match status" value="1"/>
</dbReference>
<evidence type="ECO:0000256" key="14">
    <source>
        <dbReference type="PIRSR" id="PIRSR001461-3"/>
    </source>
</evidence>
<dbReference type="OrthoDB" id="1645589at2"/>
<keyword evidence="13" id="KW-0464">Manganese</keyword>
<dbReference type="PIRSF" id="PIRSF001461">
    <property type="entry name" value="RPE"/>
    <property type="match status" value="1"/>
</dbReference>
<dbReference type="InterPro" id="IPR011060">
    <property type="entry name" value="RibuloseP-bd_barrel"/>
</dbReference>
<feature type="binding site" evidence="10 14">
    <location>
        <begin position="202"/>
        <end position="203"/>
    </location>
    <ligand>
        <name>substrate</name>
    </ligand>
</feature>
<evidence type="ECO:0000256" key="12">
    <source>
        <dbReference type="PIRSR" id="PIRSR001461-1"/>
    </source>
</evidence>
<feature type="binding site" evidence="14">
    <location>
        <position position="182"/>
    </location>
    <ligand>
        <name>substrate</name>
    </ligand>
</feature>
<feature type="binding site" evidence="10">
    <location>
        <begin position="180"/>
        <end position="182"/>
    </location>
    <ligand>
        <name>substrate</name>
    </ligand>
</feature>
<dbReference type="EMBL" id="NFJD01000001">
    <property type="protein sequence ID" value="OUO57701.1"/>
    <property type="molecule type" value="Genomic_DNA"/>
</dbReference>
<keyword evidence="9 10" id="KW-0413">Isomerase</keyword>
<keyword evidence="8 10" id="KW-0479">Metal-binding</keyword>
<dbReference type="GO" id="GO:0006098">
    <property type="term" value="P:pentose-phosphate shunt"/>
    <property type="evidence" value="ECO:0007669"/>
    <property type="project" value="UniProtKB-UniRule"/>
</dbReference>
<comment type="similarity">
    <text evidence="6 10 11">Belongs to the ribulose-phosphate 3-epimerase family.</text>
</comment>
<evidence type="ECO:0000256" key="10">
    <source>
        <dbReference type="HAMAP-Rule" id="MF_02227"/>
    </source>
</evidence>
<keyword evidence="10 11" id="KW-0119">Carbohydrate metabolism</keyword>
<evidence type="ECO:0000256" key="4">
    <source>
        <dbReference type="ARBA" id="ARBA00001947"/>
    </source>
</evidence>
<dbReference type="GO" id="GO:0046872">
    <property type="term" value="F:metal ion binding"/>
    <property type="evidence" value="ECO:0007669"/>
    <property type="project" value="UniProtKB-UniRule"/>
</dbReference>
<evidence type="ECO:0000256" key="13">
    <source>
        <dbReference type="PIRSR" id="PIRSR001461-2"/>
    </source>
</evidence>
<evidence type="ECO:0000256" key="5">
    <source>
        <dbReference type="ARBA" id="ARBA00001954"/>
    </source>
</evidence>
<feature type="active site" description="Proton donor" evidence="10 12">
    <location>
        <position position="180"/>
    </location>
</feature>
<gene>
    <name evidence="10" type="primary">rpe</name>
    <name evidence="15" type="ORF">B5F75_00270</name>
</gene>
<dbReference type="GO" id="GO:0004750">
    <property type="term" value="F:D-ribulose-phosphate 3-epimerase activity"/>
    <property type="evidence" value="ECO:0007669"/>
    <property type="project" value="UniProtKB-UniRule"/>
</dbReference>
<feature type="binding site" evidence="10 13">
    <location>
        <position position="180"/>
    </location>
    <ligand>
        <name>a divalent metal cation</name>
        <dbReference type="ChEBI" id="CHEBI:60240"/>
    </ligand>
</feature>
<comment type="cofactor">
    <cofactor evidence="3">
        <name>Co(2+)</name>
        <dbReference type="ChEBI" id="CHEBI:48828"/>
    </cofactor>
</comment>
<comment type="cofactor">
    <cofactor evidence="2">
        <name>Mn(2+)</name>
        <dbReference type="ChEBI" id="CHEBI:29035"/>
    </cofactor>
</comment>
<dbReference type="Proteomes" id="UP000196368">
    <property type="component" value="Unassembled WGS sequence"/>
</dbReference>
<protein>
    <recommendedName>
        <fullName evidence="7 10">Ribulose-phosphate 3-epimerase</fullName>
        <ecNumber evidence="7 10">5.1.3.1</ecNumber>
    </recommendedName>
</protein>
<feature type="binding site" evidence="10 14">
    <location>
        <position position="71"/>
    </location>
    <ligand>
        <name>substrate</name>
    </ligand>
</feature>
<dbReference type="CDD" id="cd00429">
    <property type="entry name" value="RPE"/>
    <property type="match status" value="1"/>
</dbReference>
<dbReference type="InterPro" id="IPR026019">
    <property type="entry name" value="Ribul_P_3_epim"/>
</dbReference>
<dbReference type="NCBIfam" id="NF004076">
    <property type="entry name" value="PRK05581.1-4"/>
    <property type="match status" value="1"/>
</dbReference>
<evidence type="ECO:0000256" key="9">
    <source>
        <dbReference type="ARBA" id="ARBA00023235"/>
    </source>
</evidence>
<dbReference type="InterPro" id="IPR000056">
    <property type="entry name" value="Ribul_P_3_epim-like"/>
</dbReference>
<dbReference type="InterPro" id="IPR013785">
    <property type="entry name" value="Aldolase_TIM"/>
</dbReference>
<dbReference type="AlphaFoldDB" id="A0A1Y4DQQ0"/>
<evidence type="ECO:0000256" key="2">
    <source>
        <dbReference type="ARBA" id="ARBA00001936"/>
    </source>
</evidence>
<comment type="cofactor">
    <cofactor evidence="5">
        <name>Fe(2+)</name>
        <dbReference type="ChEBI" id="CHEBI:29033"/>
    </cofactor>
</comment>
<accession>A0A1Y4DQQ0</accession>
<feature type="binding site" evidence="10 13">
    <location>
        <position position="71"/>
    </location>
    <ligand>
        <name>a divalent metal cation</name>
        <dbReference type="ChEBI" id="CHEBI:60240"/>
    </ligand>
</feature>
<evidence type="ECO:0000313" key="15">
    <source>
        <dbReference type="EMBL" id="OUO57701.1"/>
    </source>
</evidence>
<comment type="caution">
    <text evidence="15">The sequence shown here is derived from an EMBL/GenBank/DDBJ whole genome shotgun (WGS) entry which is preliminary data.</text>
</comment>
<feature type="active site" description="Proton acceptor" evidence="10 12">
    <location>
        <position position="40"/>
    </location>
</feature>
<dbReference type="SUPFAM" id="SSF51366">
    <property type="entry name" value="Ribulose-phoshate binding barrel"/>
    <property type="match status" value="1"/>
</dbReference>
<comment type="cofactor">
    <cofactor evidence="4">
        <name>Zn(2+)</name>
        <dbReference type="ChEBI" id="CHEBI:29105"/>
    </cofactor>
</comment>
<evidence type="ECO:0000256" key="11">
    <source>
        <dbReference type="PIRNR" id="PIRNR001461"/>
    </source>
</evidence>
<dbReference type="PROSITE" id="PS01085">
    <property type="entry name" value="RIBUL_P_3_EPIMER_1"/>
    <property type="match status" value="1"/>
</dbReference>
<keyword evidence="16" id="KW-1185">Reference proteome</keyword>
<dbReference type="PANTHER" id="PTHR11749">
    <property type="entry name" value="RIBULOSE-5-PHOSPHATE-3-EPIMERASE"/>
    <property type="match status" value="1"/>
</dbReference>
<dbReference type="GO" id="GO:0005737">
    <property type="term" value="C:cytoplasm"/>
    <property type="evidence" value="ECO:0007669"/>
    <property type="project" value="UniProtKB-ARBA"/>
</dbReference>
<dbReference type="GO" id="GO:0019323">
    <property type="term" value="P:pentose catabolic process"/>
    <property type="evidence" value="ECO:0007669"/>
    <property type="project" value="UniProtKB-UniRule"/>
</dbReference>
<feature type="binding site" evidence="10 13">
    <location>
        <position position="38"/>
    </location>
    <ligand>
        <name>a divalent metal cation</name>
        <dbReference type="ChEBI" id="CHEBI:60240"/>
    </ligand>
</feature>
<sequence>MPAANGKISVAPSILSADLWRLGEEVQKVQKAGADWLHIDVMDGHFVPNLSFGPSVVSSLKGKTDLPLDVHLMVEEPMLFVEPFANAGADLLTVHIEAKDEIPAVLEVIKKLGIKAGVSIKPNTDPGVLEPLLDGLDLILVMSVYPGFGGQIFLPESEGQIKRVRDLIVRSGRNIWLEVDGGINPQTAPLAVQAGADALVAGSAIFKAADPVLALKQIRQAAPDI</sequence>
<comment type="pathway">
    <text evidence="10">Carbohydrate degradation.</text>
</comment>
<comment type="cofactor">
    <cofactor evidence="10 13">
        <name>a divalent metal cation</name>
        <dbReference type="ChEBI" id="CHEBI:60240"/>
    </cofactor>
    <text evidence="10 13">Binds 1 divalent metal cation per subunit.</text>
</comment>
<evidence type="ECO:0000256" key="7">
    <source>
        <dbReference type="ARBA" id="ARBA00013188"/>
    </source>
</evidence>
<dbReference type="EC" id="5.1.3.1" evidence="7 10"/>
<evidence type="ECO:0000256" key="8">
    <source>
        <dbReference type="ARBA" id="ARBA00022723"/>
    </source>
</evidence>
<comment type="function">
    <text evidence="10">Catalyzes the reversible epimerization of D-ribulose 5-phosphate to D-xylulose 5-phosphate.</text>
</comment>
<dbReference type="Gene3D" id="3.20.20.70">
    <property type="entry name" value="Aldolase class I"/>
    <property type="match status" value="1"/>
</dbReference>
<proteinExistence type="inferred from homology"/>
<evidence type="ECO:0000256" key="3">
    <source>
        <dbReference type="ARBA" id="ARBA00001941"/>
    </source>
</evidence>
<comment type="catalytic activity">
    <reaction evidence="1 10 11">
        <text>D-ribulose 5-phosphate = D-xylulose 5-phosphate</text>
        <dbReference type="Rhea" id="RHEA:13677"/>
        <dbReference type="ChEBI" id="CHEBI:57737"/>
        <dbReference type="ChEBI" id="CHEBI:58121"/>
        <dbReference type="EC" id="5.1.3.1"/>
    </reaction>
</comment>
<feature type="binding site" evidence="10 14">
    <location>
        <begin position="147"/>
        <end position="150"/>
    </location>
    <ligand>
        <name>substrate</name>
    </ligand>
</feature>
<organism evidence="15 16">
    <name type="scientific">Candidatus Avelusimicrobium gallicola</name>
    <dbReference type="NCBI Taxonomy" id="2562704"/>
    <lineage>
        <taxon>Bacteria</taxon>
        <taxon>Pseudomonadati</taxon>
        <taxon>Elusimicrobiota</taxon>
        <taxon>Elusimicrobia</taxon>
        <taxon>Elusimicrobiales</taxon>
        <taxon>Elusimicrobiaceae</taxon>
        <taxon>Candidatus Avelusimicrobium</taxon>
    </lineage>
</organism>
<dbReference type="HAMAP" id="MF_02227">
    <property type="entry name" value="RPE"/>
    <property type="match status" value="1"/>
</dbReference>
<dbReference type="NCBIfam" id="TIGR01163">
    <property type="entry name" value="rpe"/>
    <property type="match status" value="1"/>
</dbReference>
<name>A0A1Y4DQQ0_9BACT</name>
<feature type="binding site" evidence="10 13">
    <location>
        <position position="40"/>
    </location>
    <ligand>
        <name>a divalent metal cation</name>
        <dbReference type="ChEBI" id="CHEBI:60240"/>
    </ligand>
</feature>
<dbReference type="FunFam" id="3.20.20.70:FF:000004">
    <property type="entry name" value="Ribulose-phosphate 3-epimerase"/>
    <property type="match status" value="1"/>
</dbReference>
<keyword evidence="13" id="KW-0862">Zinc</keyword>